<dbReference type="RefSeq" id="WP_211629563.1">
    <property type="nucleotide sequence ID" value="NZ_CP073100.1"/>
</dbReference>
<organism evidence="3 4">
    <name type="scientific">Luteolibacter ambystomatis</name>
    <dbReference type="NCBI Taxonomy" id="2824561"/>
    <lineage>
        <taxon>Bacteria</taxon>
        <taxon>Pseudomonadati</taxon>
        <taxon>Verrucomicrobiota</taxon>
        <taxon>Verrucomicrobiia</taxon>
        <taxon>Verrucomicrobiales</taxon>
        <taxon>Verrucomicrobiaceae</taxon>
        <taxon>Luteolibacter</taxon>
    </lineage>
</organism>
<keyword evidence="1" id="KW-0812">Transmembrane</keyword>
<keyword evidence="1" id="KW-0472">Membrane</keyword>
<accession>A0A975G525</accession>
<dbReference type="KEGG" id="lamb:KBB96_11380"/>
<feature type="transmembrane region" description="Helical" evidence="1">
    <location>
        <begin position="303"/>
        <end position="324"/>
    </location>
</feature>
<reference evidence="3" key="1">
    <citation type="submission" date="2021-04" db="EMBL/GenBank/DDBJ databases">
        <title>Luteolibacter sp. 32A isolated from the skin of an Anderson's salamander (Ambystoma andersonii).</title>
        <authorList>
            <person name="Spergser J."/>
            <person name="Busse H.-J."/>
        </authorList>
    </citation>
    <scope>NUCLEOTIDE SEQUENCE</scope>
    <source>
        <strain evidence="3">32A</strain>
    </source>
</reference>
<keyword evidence="1" id="KW-1133">Transmembrane helix</keyword>
<evidence type="ECO:0000256" key="1">
    <source>
        <dbReference type="SAM" id="Phobius"/>
    </source>
</evidence>
<gene>
    <name evidence="3" type="ORF">KBB96_11380</name>
</gene>
<protein>
    <submittedName>
        <fullName evidence="3">Uncharacterized protein</fullName>
    </submittedName>
</protein>
<evidence type="ECO:0000256" key="2">
    <source>
        <dbReference type="SAM" id="SignalP"/>
    </source>
</evidence>
<keyword evidence="4" id="KW-1185">Reference proteome</keyword>
<proteinExistence type="predicted"/>
<feature type="chain" id="PRO_5036833629" evidence="2">
    <location>
        <begin position="19"/>
        <end position="583"/>
    </location>
</feature>
<dbReference type="AlphaFoldDB" id="A0A975G525"/>
<keyword evidence="2" id="KW-0732">Signal</keyword>
<evidence type="ECO:0000313" key="3">
    <source>
        <dbReference type="EMBL" id="QUE49474.1"/>
    </source>
</evidence>
<feature type="transmembrane region" description="Helical" evidence="1">
    <location>
        <begin position="336"/>
        <end position="357"/>
    </location>
</feature>
<name>A0A975G525_9BACT</name>
<sequence>MMRRLAPLLLALAASASAQEQLIREVTDPKTDTHVEITSLFSEPPSHGYLPVRVTIANRLESNRSVTVSFECNTNGSYRDEGSKMTSSFTFDAPAEKSSDHDILVPLPTAIGGRGTGTSVKTTLSGTLGNSSHTLSGEFAENQPGVLMGEKLYTANALDLSKEAGSHLSTYRGSVTFASRFDARRMPDDWRAYSGYDHVIMTDDEWTTCSPGAKTALLAWIRLGGHLRIYTSTGTATGLNLPVDTSFGSVKVEKTSGGALKLDAPAVVNAILAKGPRSSQLESINNDYNARWPLQDDFGKVGFNYAVFIVILIAFGVVVGPVNLFVFAKTGRRHRLFITTPLISLAASLLLVILILLQDGFGGRGVRVALMEVRPDNSENAAYIHQEQFSRTGVLTGVRFTLQDAAVISPVPIAEDNRWARLTTTNGGGGNGYSANFVDGKLETAGDWFQSRSEQGQILEAVIPTRGRIERATGGGDPSLLSTFDFPIETLLFRDDSKQWWKATNVQPGSRIQPVTITDAEANGIIDIEKGRLGNRNANLLDKVKLRDGSFIATTLKAPAVETYKSIKWQQTRTVITGPVIIP</sequence>
<dbReference type="EMBL" id="CP073100">
    <property type="protein sequence ID" value="QUE49474.1"/>
    <property type="molecule type" value="Genomic_DNA"/>
</dbReference>
<evidence type="ECO:0000313" key="4">
    <source>
        <dbReference type="Proteomes" id="UP000676169"/>
    </source>
</evidence>
<feature type="signal peptide" evidence="2">
    <location>
        <begin position="1"/>
        <end position="18"/>
    </location>
</feature>
<dbReference type="Proteomes" id="UP000676169">
    <property type="component" value="Chromosome"/>
</dbReference>